<dbReference type="GO" id="GO:0005524">
    <property type="term" value="F:ATP binding"/>
    <property type="evidence" value="ECO:0007669"/>
    <property type="project" value="UniProtKB-KW"/>
</dbReference>
<reference evidence="7" key="1">
    <citation type="submission" date="2017-06" db="EMBL/GenBank/DDBJ databases">
        <title>Investigating the central metabolism of Clostridium thermosuccinogenes.</title>
        <authorList>
            <person name="Koendjbiharie J.G."/>
            <person name="Van Kranenburg R."/>
            <person name="Vriesendorp B."/>
        </authorList>
    </citation>
    <scope>NUCLEOTIDE SEQUENCE [LARGE SCALE GENOMIC DNA]</scope>
    <source>
        <strain evidence="7">DSM 5806</strain>
    </source>
</reference>
<keyword evidence="1" id="KW-0813">Transport</keyword>
<dbReference type="InterPro" id="IPR003593">
    <property type="entry name" value="AAA+_ATPase"/>
</dbReference>
<protein>
    <recommendedName>
        <fullName evidence="4">ABC-type quaternary amine transporter</fullName>
        <ecNumber evidence="4">7.6.2.9</ecNumber>
    </recommendedName>
</protein>
<dbReference type="PANTHER" id="PTHR42788:SF13">
    <property type="entry name" value="ALIPHATIC SULFONATES IMPORT ATP-BINDING PROTEIN SSUB"/>
    <property type="match status" value="1"/>
</dbReference>
<dbReference type="Proteomes" id="UP000236151">
    <property type="component" value="Unassembled WGS sequence"/>
</dbReference>
<evidence type="ECO:0000313" key="7">
    <source>
        <dbReference type="Proteomes" id="UP000236151"/>
    </source>
</evidence>
<dbReference type="EMBL" id="NIOJ01000003">
    <property type="protein sequence ID" value="PNU01254.1"/>
    <property type="molecule type" value="Genomic_DNA"/>
</dbReference>
<dbReference type="InterPro" id="IPR027417">
    <property type="entry name" value="P-loop_NTPase"/>
</dbReference>
<evidence type="ECO:0000256" key="2">
    <source>
        <dbReference type="ARBA" id="ARBA00022741"/>
    </source>
</evidence>
<proteinExistence type="predicted"/>
<gene>
    <name evidence="6" type="ORF">CDQ84_02400</name>
</gene>
<dbReference type="GO" id="GO:0015418">
    <property type="term" value="F:ABC-type quaternary ammonium compound transporting activity"/>
    <property type="evidence" value="ECO:0007669"/>
    <property type="project" value="UniProtKB-EC"/>
</dbReference>
<keyword evidence="3 6" id="KW-0067">ATP-binding</keyword>
<dbReference type="SMART" id="SM00382">
    <property type="entry name" value="AAA"/>
    <property type="match status" value="1"/>
</dbReference>
<evidence type="ECO:0000256" key="3">
    <source>
        <dbReference type="ARBA" id="ARBA00022840"/>
    </source>
</evidence>
<dbReference type="AlphaFoldDB" id="A0A2K2F0P5"/>
<sequence>MPAIEFRNISKYYENWEGEETTALKDINLTVKDGEFVCILGPSGCGKSTLLEIAAGLLPHSEGEILLDGKLQSGTSRDIGVVFQDSSLFPWRSVRKNIEFGLEVAGVSKEERLQKVQKAIEMVGLKGFENKYPHQLSGGMRQRAGIARTLVNDPACILMDEPFSAVDHLTRLALQDEIIRIWQQEKKTILFVTHDVSEAVYLSTRIVLLTPRPGRIQRIFEVPCGWPRSRNNPALLDIVEKIYMCLNNPDENEDMIEYNI</sequence>
<dbReference type="PROSITE" id="PS00211">
    <property type="entry name" value="ABC_TRANSPORTER_1"/>
    <property type="match status" value="1"/>
</dbReference>
<evidence type="ECO:0000313" key="6">
    <source>
        <dbReference type="EMBL" id="PNU01254.1"/>
    </source>
</evidence>
<dbReference type="InterPro" id="IPR003439">
    <property type="entry name" value="ABC_transporter-like_ATP-bd"/>
</dbReference>
<evidence type="ECO:0000256" key="4">
    <source>
        <dbReference type="ARBA" id="ARBA00066388"/>
    </source>
</evidence>
<dbReference type="FunFam" id="3.40.50.300:FF:000425">
    <property type="entry name" value="Probable ABC transporter, ATP-binding subunit"/>
    <property type="match status" value="1"/>
</dbReference>
<dbReference type="PANTHER" id="PTHR42788">
    <property type="entry name" value="TAURINE IMPORT ATP-BINDING PROTEIN-RELATED"/>
    <property type="match status" value="1"/>
</dbReference>
<dbReference type="Pfam" id="PF00005">
    <property type="entry name" value="ABC_tran"/>
    <property type="match status" value="1"/>
</dbReference>
<evidence type="ECO:0000259" key="5">
    <source>
        <dbReference type="PROSITE" id="PS50893"/>
    </source>
</evidence>
<accession>A0A2K2F0P5</accession>
<keyword evidence="2" id="KW-0547">Nucleotide-binding</keyword>
<comment type="caution">
    <text evidence="6">The sequence shown here is derived from an EMBL/GenBank/DDBJ whole genome shotgun (WGS) entry which is preliminary data.</text>
</comment>
<dbReference type="InterPro" id="IPR017871">
    <property type="entry name" value="ABC_transporter-like_CS"/>
</dbReference>
<name>A0A2K2F0P5_9CLOT</name>
<dbReference type="EC" id="7.6.2.9" evidence="4"/>
<feature type="domain" description="ABC transporter" evidence="5">
    <location>
        <begin position="4"/>
        <end position="236"/>
    </location>
</feature>
<organism evidence="6 7">
    <name type="scientific">Clostridium thermosuccinogenes</name>
    <dbReference type="NCBI Taxonomy" id="84032"/>
    <lineage>
        <taxon>Bacteria</taxon>
        <taxon>Bacillati</taxon>
        <taxon>Bacillota</taxon>
        <taxon>Clostridia</taxon>
        <taxon>Eubacteriales</taxon>
        <taxon>Clostridiaceae</taxon>
        <taxon>Clostridium</taxon>
    </lineage>
</organism>
<keyword evidence="7" id="KW-1185">Reference proteome</keyword>
<dbReference type="Gene3D" id="3.40.50.300">
    <property type="entry name" value="P-loop containing nucleotide triphosphate hydrolases"/>
    <property type="match status" value="1"/>
</dbReference>
<dbReference type="OrthoDB" id="9802264at2"/>
<dbReference type="CDD" id="cd03293">
    <property type="entry name" value="ABC_NrtD_SsuB_transporters"/>
    <property type="match status" value="1"/>
</dbReference>
<dbReference type="PROSITE" id="PS50893">
    <property type="entry name" value="ABC_TRANSPORTER_2"/>
    <property type="match status" value="1"/>
</dbReference>
<dbReference type="GO" id="GO:0016887">
    <property type="term" value="F:ATP hydrolysis activity"/>
    <property type="evidence" value="ECO:0007669"/>
    <property type="project" value="InterPro"/>
</dbReference>
<dbReference type="SUPFAM" id="SSF52540">
    <property type="entry name" value="P-loop containing nucleoside triphosphate hydrolases"/>
    <property type="match status" value="1"/>
</dbReference>
<evidence type="ECO:0000256" key="1">
    <source>
        <dbReference type="ARBA" id="ARBA00022448"/>
    </source>
</evidence>
<dbReference type="InterPro" id="IPR050166">
    <property type="entry name" value="ABC_transporter_ATP-bind"/>
</dbReference>
<dbReference type="RefSeq" id="WP_103080110.1">
    <property type="nucleotide sequence ID" value="NZ_CP021850.1"/>
</dbReference>
<dbReference type="KEGG" id="cthd:CDO33_11320"/>